<dbReference type="Proteomes" id="UP000269945">
    <property type="component" value="Unassembled WGS sequence"/>
</dbReference>
<evidence type="ECO:0000313" key="3">
    <source>
        <dbReference type="Proteomes" id="UP000269945"/>
    </source>
</evidence>
<sequence>MHGGPRAPAKFQFLSWGPGTCVLNVLLQGFLGSLILDPVLRTKSRFSPRTGEAPMRASFSLSAFKLELNSCSEIVGLWNEYGIMGCPGNAAQSDLWKVTGLAVLWLLETPAHGGWEGDLLCPGLAG</sequence>
<dbReference type="AlphaFoldDB" id="A0A9X9LEK2"/>
<keyword evidence="1" id="KW-0812">Transmembrane</keyword>
<feature type="transmembrane region" description="Helical" evidence="1">
    <location>
        <begin position="13"/>
        <end position="36"/>
    </location>
</feature>
<protein>
    <submittedName>
        <fullName evidence="2">Uncharacterized protein</fullName>
    </submittedName>
</protein>
<dbReference type="EMBL" id="CYRY02001674">
    <property type="protein sequence ID" value="VCW66310.1"/>
    <property type="molecule type" value="Genomic_DNA"/>
</dbReference>
<keyword evidence="3" id="KW-1185">Reference proteome</keyword>
<keyword evidence="1" id="KW-1133">Transmembrane helix</keyword>
<evidence type="ECO:0000256" key="1">
    <source>
        <dbReference type="SAM" id="Phobius"/>
    </source>
</evidence>
<organism evidence="2 3">
    <name type="scientific">Gulo gulo</name>
    <name type="common">Wolverine</name>
    <name type="synonym">Gluton</name>
    <dbReference type="NCBI Taxonomy" id="48420"/>
    <lineage>
        <taxon>Eukaryota</taxon>
        <taxon>Metazoa</taxon>
        <taxon>Chordata</taxon>
        <taxon>Craniata</taxon>
        <taxon>Vertebrata</taxon>
        <taxon>Euteleostomi</taxon>
        <taxon>Mammalia</taxon>
        <taxon>Eutheria</taxon>
        <taxon>Laurasiatheria</taxon>
        <taxon>Carnivora</taxon>
        <taxon>Caniformia</taxon>
        <taxon>Musteloidea</taxon>
        <taxon>Mustelidae</taxon>
        <taxon>Guloninae</taxon>
        <taxon>Gulo</taxon>
    </lineage>
</organism>
<proteinExistence type="predicted"/>
<name>A0A9X9LEK2_GULGU</name>
<reference evidence="2 3" key="1">
    <citation type="submission" date="2018-10" db="EMBL/GenBank/DDBJ databases">
        <authorList>
            <person name="Ekblom R."/>
            <person name="Jareborg N."/>
        </authorList>
    </citation>
    <scope>NUCLEOTIDE SEQUENCE [LARGE SCALE GENOMIC DNA]</scope>
    <source>
        <tissue evidence="2">Muscle</tissue>
    </source>
</reference>
<accession>A0A9X9LEK2</accession>
<gene>
    <name evidence="2" type="ORF">BN2614_LOCUS1</name>
</gene>
<keyword evidence="1" id="KW-0472">Membrane</keyword>
<comment type="caution">
    <text evidence="2">The sequence shown here is derived from an EMBL/GenBank/DDBJ whole genome shotgun (WGS) entry which is preliminary data.</text>
</comment>
<evidence type="ECO:0000313" key="2">
    <source>
        <dbReference type="EMBL" id="VCW66310.1"/>
    </source>
</evidence>